<dbReference type="RefSeq" id="WP_055428597.1">
    <property type="nucleotide sequence ID" value="NZ_CP015105.1"/>
</dbReference>
<evidence type="ECO:0000313" key="5">
    <source>
        <dbReference type="Proteomes" id="UP000051862"/>
    </source>
</evidence>
<evidence type="ECO:0000313" key="7">
    <source>
        <dbReference type="Proteomes" id="UP000250136"/>
    </source>
</evidence>
<feature type="transmembrane region" description="Helical" evidence="1">
    <location>
        <begin position="75"/>
        <end position="94"/>
    </location>
</feature>
<reference evidence="3 5" key="1">
    <citation type="submission" date="2015-08" db="EMBL/GenBank/DDBJ databases">
        <title>Thermococcus thioreducens DSM 14981 genome sequencing.</title>
        <authorList>
            <person name="Hong S.-J."/>
            <person name="Kim M.-C."/>
            <person name="Shin J.-H."/>
        </authorList>
    </citation>
    <scope>NUCLEOTIDE SEQUENCE [LARGE SCALE GENOMIC DNA]</scope>
    <source>
        <strain evidence="3 5">DSM 14981</strain>
    </source>
</reference>
<keyword evidence="1" id="KW-0472">Membrane</keyword>
<feature type="transmembrane region" description="Helical" evidence="1">
    <location>
        <begin position="12"/>
        <end position="29"/>
    </location>
</feature>
<dbReference type="KEGG" id="ttd:A3L14_04560"/>
<dbReference type="EMBL" id="CP015105">
    <property type="protein sequence ID" value="ASJ12201.1"/>
    <property type="molecule type" value="Genomic_DNA"/>
</dbReference>
<accession>A0A0Q2RFZ9</accession>
<feature type="transmembrane region" description="Helical" evidence="1">
    <location>
        <begin position="216"/>
        <end position="239"/>
    </location>
</feature>
<dbReference type="PATRIC" id="fig|277988.4.peg.328"/>
<organism evidence="3 5">
    <name type="scientific">Thermococcus thioreducens</name>
    <dbReference type="NCBI Taxonomy" id="277988"/>
    <lineage>
        <taxon>Archaea</taxon>
        <taxon>Methanobacteriati</taxon>
        <taxon>Methanobacteriota</taxon>
        <taxon>Thermococci</taxon>
        <taxon>Thermococcales</taxon>
        <taxon>Thermococcaceae</taxon>
        <taxon>Thermococcus</taxon>
    </lineage>
</organism>
<name>A0A0Q2RFZ9_9EURY</name>
<reference evidence="4 6" key="3">
    <citation type="submission" date="2016-10" db="EMBL/GenBank/DDBJ databases">
        <authorList>
            <person name="de Groot N.N."/>
        </authorList>
    </citation>
    <scope>NUCLEOTIDE SEQUENCE [LARGE SCALE GENOMIC DNA]</scope>
    <source>
        <strain evidence="4 6">OGL-20</strain>
    </source>
</reference>
<dbReference type="Proteomes" id="UP000250136">
    <property type="component" value="Chromosome"/>
</dbReference>
<keyword evidence="7" id="KW-1185">Reference proteome</keyword>
<proteinExistence type="predicted"/>
<feature type="transmembrane region" description="Helical" evidence="1">
    <location>
        <begin position="101"/>
        <end position="124"/>
    </location>
</feature>
<dbReference type="EMBL" id="LIXN01000003">
    <property type="protein sequence ID" value="KQH82942.1"/>
    <property type="molecule type" value="Genomic_DNA"/>
</dbReference>
<evidence type="ECO:0000313" key="4">
    <source>
        <dbReference type="EMBL" id="SEV95003.1"/>
    </source>
</evidence>
<reference evidence="2 7" key="2">
    <citation type="submission" date="2016-04" db="EMBL/GenBank/DDBJ databases">
        <title>Complete genome sequence of Thermococcus thioreducens type strain OGL-20P.</title>
        <authorList>
            <person name="Oger P.M."/>
        </authorList>
    </citation>
    <scope>NUCLEOTIDE SEQUENCE [LARGE SCALE GENOMIC DNA]</scope>
    <source>
        <strain evidence="2 7">OGL-20P</strain>
    </source>
</reference>
<evidence type="ECO:0000313" key="3">
    <source>
        <dbReference type="EMBL" id="KQH82942.1"/>
    </source>
</evidence>
<feature type="transmembrane region" description="Helical" evidence="1">
    <location>
        <begin position="260"/>
        <end position="280"/>
    </location>
</feature>
<gene>
    <name evidence="2" type="ORF">A3L14_04560</name>
    <name evidence="3" type="ORF">AMR53_01555</name>
    <name evidence="4" type="ORF">SAMN05216170_1055</name>
</gene>
<dbReference type="AlphaFoldDB" id="A0A0Q2RFZ9"/>
<dbReference type="STRING" id="277988.SAMN05216170_1055"/>
<dbReference type="Proteomes" id="UP000182125">
    <property type="component" value="Unassembled WGS sequence"/>
</dbReference>
<dbReference type="EMBL" id="FOIW01000001">
    <property type="protein sequence ID" value="SEV95003.1"/>
    <property type="molecule type" value="Genomic_DNA"/>
</dbReference>
<keyword evidence="1" id="KW-1133">Transmembrane helix</keyword>
<feature type="transmembrane region" description="Helical" evidence="1">
    <location>
        <begin position="36"/>
        <end position="55"/>
    </location>
</feature>
<feature type="transmembrane region" description="Helical" evidence="1">
    <location>
        <begin position="178"/>
        <end position="196"/>
    </location>
</feature>
<evidence type="ECO:0000256" key="1">
    <source>
        <dbReference type="SAM" id="Phobius"/>
    </source>
</evidence>
<sequence length="357" mass="40032">MIFSYFNGLFRSRFYLALLLVSVGIGLKIPDFNLDSAPYVLILVIGFIWVSAPIVDPRKVLGINDFLLNLPLVRERLSFLMALALLPLTVPLFLKSEGILVVFLTLLSILISTFLIFDSVFAGLMLPLAFVFPFLHCVSLKLASLVALTGPYLIWAIKTISKRLAFRTSFRGFLIDGRYAILLSLLVFVFDIFYEGEMKFVVADYIGFKDPDFNPVLFIAFISLSLAFITIPYFTSYGLREGDLYTSHIRAIVGTPIRRRATAFLLALVPELPVLAYLNLLEHFAVSPGNALKIVGAGAFFNSVVPTGNNSKWTSYSFVAYMVAVHFLIKVPAWQSLAVFFVLSIVLYDIDVWRCVR</sequence>
<evidence type="ECO:0000313" key="6">
    <source>
        <dbReference type="Proteomes" id="UP000182125"/>
    </source>
</evidence>
<dbReference type="Proteomes" id="UP000051862">
    <property type="component" value="Unassembled WGS sequence"/>
</dbReference>
<dbReference type="OrthoDB" id="381401at2157"/>
<keyword evidence="1" id="KW-0812">Transmembrane</keyword>
<evidence type="ECO:0000313" key="2">
    <source>
        <dbReference type="EMBL" id="ASJ12201.1"/>
    </source>
</evidence>
<protein>
    <submittedName>
        <fullName evidence="3">Uncharacterized protein</fullName>
    </submittedName>
</protein>
<dbReference type="GeneID" id="33333668"/>
<feature type="transmembrane region" description="Helical" evidence="1">
    <location>
        <begin position="130"/>
        <end position="157"/>
    </location>
</feature>
<feature type="transmembrane region" description="Helical" evidence="1">
    <location>
        <begin position="318"/>
        <end position="348"/>
    </location>
</feature>